<dbReference type="Proteomes" id="UP000224567">
    <property type="component" value="Unassembled WGS sequence"/>
</dbReference>
<keyword evidence="2" id="KW-1185">Reference proteome</keyword>
<reference evidence="1 2" key="1">
    <citation type="journal article" date="2017" name="Genome Biol.">
        <title>New reference genome sequences of hot pepper reveal the massive evolution of plant disease-resistance genes by retroduplication.</title>
        <authorList>
            <person name="Kim S."/>
            <person name="Park J."/>
            <person name="Yeom S.I."/>
            <person name="Kim Y.M."/>
            <person name="Seo E."/>
            <person name="Kim K.T."/>
            <person name="Kim M.S."/>
            <person name="Lee J.M."/>
            <person name="Cheong K."/>
            <person name="Shin H.S."/>
            <person name="Kim S.B."/>
            <person name="Han K."/>
            <person name="Lee J."/>
            <person name="Park M."/>
            <person name="Lee H.A."/>
            <person name="Lee H.Y."/>
            <person name="Lee Y."/>
            <person name="Oh S."/>
            <person name="Lee J.H."/>
            <person name="Choi E."/>
            <person name="Choi E."/>
            <person name="Lee S.E."/>
            <person name="Jeon J."/>
            <person name="Kim H."/>
            <person name="Choi G."/>
            <person name="Song H."/>
            <person name="Lee J."/>
            <person name="Lee S.C."/>
            <person name="Kwon J.K."/>
            <person name="Lee H.Y."/>
            <person name="Koo N."/>
            <person name="Hong Y."/>
            <person name="Kim R.W."/>
            <person name="Kang W.H."/>
            <person name="Huh J.H."/>
            <person name="Kang B.C."/>
            <person name="Yang T.J."/>
            <person name="Lee Y.H."/>
            <person name="Bennetzen J.L."/>
            <person name="Choi D."/>
        </authorList>
    </citation>
    <scope>NUCLEOTIDE SEQUENCE [LARGE SCALE GENOMIC DNA]</scope>
    <source>
        <strain evidence="2">cv. PBC81</strain>
    </source>
</reference>
<sequence>MIDWALVNISWMLDVPTSEVILLDPGYSDHSPLSLSFAKEDSSKAKPFKFMNHLDQHENFQEIVMRAWNQRHKAGKMYDV</sequence>
<accession>A0A2G2WRU8</accession>
<protein>
    <submittedName>
        <fullName evidence="1">Uncharacterized protein</fullName>
    </submittedName>
</protein>
<comment type="caution">
    <text evidence="1">The sequence shown here is derived from an EMBL/GenBank/DDBJ whole genome shotgun (WGS) entry which is preliminary data.</text>
</comment>
<evidence type="ECO:0000313" key="2">
    <source>
        <dbReference type="Proteomes" id="UP000224567"/>
    </source>
</evidence>
<proteinExistence type="predicted"/>
<name>A0A2G2WRU8_CAPBA</name>
<dbReference type="AlphaFoldDB" id="A0A2G2WRU8"/>
<dbReference type="PANTHER" id="PTHR33710:SF65">
    <property type="entry name" value="ENDONUCLEASE_EXONUCLEASE_PHOSPHATASE"/>
    <property type="match status" value="1"/>
</dbReference>
<gene>
    <name evidence="1" type="ORF">CQW23_12108</name>
</gene>
<reference evidence="2" key="2">
    <citation type="journal article" date="2017" name="J. Anim. Genet.">
        <title>Multiple reference genome sequences of hot pepper reveal the massive evolution of plant disease resistance genes by retroduplication.</title>
        <authorList>
            <person name="Kim S."/>
            <person name="Park J."/>
            <person name="Yeom S.-I."/>
            <person name="Kim Y.-M."/>
            <person name="Seo E."/>
            <person name="Kim K.-T."/>
            <person name="Kim M.-S."/>
            <person name="Lee J.M."/>
            <person name="Cheong K."/>
            <person name="Shin H.-S."/>
            <person name="Kim S.-B."/>
            <person name="Han K."/>
            <person name="Lee J."/>
            <person name="Park M."/>
            <person name="Lee H.-A."/>
            <person name="Lee H.-Y."/>
            <person name="Lee Y."/>
            <person name="Oh S."/>
            <person name="Lee J.H."/>
            <person name="Choi E."/>
            <person name="Choi E."/>
            <person name="Lee S.E."/>
            <person name="Jeon J."/>
            <person name="Kim H."/>
            <person name="Choi G."/>
            <person name="Song H."/>
            <person name="Lee J."/>
            <person name="Lee S.-C."/>
            <person name="Kwon J.-K."/>
            <person name="Lee H.-Y."/>
            <person name="Koo N."/>
            <person name="Hong Y."/>
            <person name="Kim R.W."/>
            <person name="Kang W.-H."/>
            <person name="Huh J.H."/>
            <person name="Kang B.-C."/>
            <person name="Yang T.-J."/>
            <person name="Lee Y.-H."/>
            <person name="Bennetzen J.L."/>
            <person name="Choi D."/>
        </authorList>
    </citation>
    <scope>NUCLEOTIDE SEQUENCE [LARGE SCALE GENOMIC DNA]</scope>
    <source>
        <strain evidence="2">cv. PBC81</strain>
    </source>
</reference>
<dbReference type="PANTHER" id="PTHR33710">
    <property type="entry name" value="BNAC02G09200D PROTEIN"/>
    <property type="match status" value="1"/>
</dbReference>
<dbReference type="EMBL" id="MLFT02000005">
    <property type="protein sequence ID" value="PHT47900.1"/>
    <property type="molecule type" value="Genomic_DNA"/>
</dbReference>
<dbReference type="OrthoDB" id="1110923at2759"/>
<evidence type="ECO:0000313" key="1">
    <source>
        <dbReference type="EMBL" id="PHT47900.1"/>
    </source>
</evidence>
<organism evidence="1 2">
    <name type="scientific">Capsicum baccatum</name>
    <name type="common">Peruvian pepper</name>
    <dbReference type="NCBI Taxonomy" id="33114"/>
    <lineage>
        <taxon>Eukaryota</taxon>
        <taxon>Viridiplantae</taxon>
        <taxon>Streptophyta</taxon>
        <taxon>Embryophyta</taxon>
        <taxon>Tracheophyta</taxon>
        <taxon>Spermatophyta</taxon>
        <taxon>Magnoliopsida</taxon>
        <taxon>eudicotyledons</taxon>
        <taxon>Gunneridae</taxon>
        <taxon>Pentapetalae</taxon>
        <taxon>asterids</taxon>
        <taxon>lamiids</taxon>
        <taxon>Solanales</taxon>
        <taxon>Solanaceae</taxon>
        <taxon>Solanoideae</taxon>
        <taxon>Capsiceae</taxon>
        <taxon>Capsicum</taxon>
    </lineage>
</organism>